<dbReference type="Proteomes" id="UP000242219">
    <property type="component" value="Unassembled WGS sequence"/>
</dbReference>
<proteinExistence type="predicted"/>
<organism evidence="1 2">
    <name type="scientific">Candidatus Brocadia sapporoensis</name>
    <dbReference type="NCBI Taxonomy" id="392547"/>
    <lineage>
        <taxon>Bacteria</taxon>
        <taxon>Pseudomonadati</taxon>
        <taxon>Planctomycetota</taxon>
        <taxon>Candidatus Brocadiia</taxon>
        <taxon>Candidatus Brocadiales</taxon>
        <taxon>Candidatus Brocadiaceae</taxon>
        <taxon>Candidatus Brocadia</taxon>
    </lineage>
</organism>
<comment type="caution">
    <text evidence="1">The sequence shown here is derived from an EMBL/GenBank/DDBJ whole genome shotgun (WGS) entry which is preliminary data.</text>
</comment>
<protein>
    <submittedName>
        <fullName evidence="1">Uncharacterized protein</fullName>
    </submittedName>
</protein>
<sequence length="445" mass="48898">MVDIKVYDLGDGLYGETSSFWNYINLNSKQVVNNACKRKTTPAHELWHRVQYAFGYVSGTPNMKWIVEATASWSQAFTNRGVRDYMGRMNEGLNVPDLALIEGRSYNACHLWIYLERRCTYLAIKKVWSTYETNGKDAKAALDTVVNDRLGIGFDKFIVEWSKTNYIKDLGGAGVYSYVENKKTKTSCDVVYGPLVLVPRTSVDIDSTSLYTDAGNVSSYGADYYEFNLDTTDQDLNNLQITVDGAGVNSSFVDISSSLKKKITDGTNTKEVYLTTFKPGKLSRVGVIVGGGSAGVDYTIEAKACANLDITGTWDDVYGYVYNLTLEGKKVSGTVDTGGCGVWNVRGTYTMSPSKLNFTATNPNYQNGNDGCTLWFKYRTALATCDSIEGTWRNYSGYSGSFTMWKRPEGEAVSRAVMAGCAEGHITTGPCAEGSQGITPTSVKE</sequence>
<gene>
    <name evidence="1" type="ORF">BIY37_04560</name>
</gene>
<reference evidence="1 2" key="1">
    <citation type="journal article" date="2016" name="Genome Announc.">
        <title>Draft Genome Sequence of the Anaerobic Ammonium-Oxidizing Bacterium 'Candidatus Brocadia sp. 40'.</title>
        <authorList>
            <person name="Ali M."/>
            <person name="Haroon M.F."/>
            <person name="Narita Y."/>
            <person name="Zhang L."/>
            <person name="Rangel Shaw D."/>
            <person name="Okabe S."/>
            <person name="Saikaly P.E."/>
        </authorList>
    </citation>
    <scope>NUCLEOTIDE SEQUENCE [LARGE SCALE GENOMIC DNA]</scope>
    <source>
        <strain evidence="1 2">40</strain>
    </source>
</reference>
<evidence type="ECO:0000313" key="2">
    <source>
        <dbReference type="Proteomes" id="UP000242219"/>
    </source>
</evidence>
<accession>A0A1V6M1G9</accession>
<name>A0A1V6M1G9_9BACT</name>
<dbReference type="AlphaFoldDB" id="A0A1V6M1G9"/>
<keyword evidence="2" id="KW-1185">Reference proteome</keyword>
<evidence type="ECO:0000313" key="1">
    <source>
        <dbReference type="EMBL" id="OQD46176.1"/>
    </source>
</evidence>
<dbReference type="EMBL" id="MJUW02000054">
    <property type="protein sequence ID" value="OQD46176.1"/>
    <property type="molecule type" value="Genomic_DNA"/>
</dbReference>